<evidence type="ECO:0000256" key="7">
    <source>
        <dbReference type="SAM" id="Phobius"/>
    </source>
</evidence>
<dbReference type="Pfam" id="PF03631">
    <property type="entry name" value="Virul_fac_BrkB"/>
    <property type="match status" value="1"/>
</dbReference>
<feature type="transmembrane region" description="Helical" evidence="7">
    <location>
        <begin position="153"/>
        <end position="172"/>
    </location>
</feature>
<proteinExistence type="predicted"/>
<dbReference type="KEGG" id="cpyr:CYJ47_07840"/>
<keyword evidence="4 7" id="KW-1133">Transmembrane helix</keyword>
<evidence type="ECO:0000313" key="9">
    <source>
        <dbReference type="Proteomes" id="UP000234560"/>
    </source>
</evidence>
<keyword evidence="2" id="KW-1003">Cell membrane</keyword>
<comment type="subcellular location">
    <subcellularLocation>
        <location evidence="1">Cell membrane</location>
        <topology evidence="1">Multi-pass membrane protein</topology>
    </subcellularLocation>
</comment>
<dbReference type="RefSeq" id="WP_180805395.1">
    <property type="nucleotide sequence ID" value="NZ_CP136958.1"/>
</dbReference>
<accession>A0AAF0YVC6</accession>
<dbReference type="InterPro" id="IPR017039">
    <property type="entry name" value="Virul_fac_BrkB"/>
</dbReference>
<dbReference type="PANTHER" id="PTHR30213">
    <property type="entry name" value="INNER MEMBRANE PROTEIN YHJD"/>
    <property type="match status" value="1"/>
</dbReference>
<dbReference type="PANTHER" id="PTHR30213:SF0">
    <property type="entry name" value="UPF0761 MEMBRANE PROTEIN YIHY"/>
    <property type="match status" value="1"/>
</dbReference>
<dbReference type="AlphaFoldDB" id="A0AAF0YVC6"/>
<evidence type="ECO:0000256" key="6">
    <source>
        <dbReference type="SAM" id="MobiDB-lite"/>
    </source>
</evidence>
<evidence type="ECO:0000256" key="1">
    <source>
        <dbReference type="ARBA" id="ARBA00004651"/>
    </source>
</evidence>
<dbReference type="GO" id="GO:0005886">
    <property type="term" value="C:plasma membrane"/>
    <property type="evidence" value="ECO:0007669"/>
    <property type="project" value="UniProtKB-SubCell"/>
</dbReference>
<evidence type="ECO:0000256" key="4">
    <source>
        <dbReference type="ARBA" id="ARBA00022989"/>
    </source>
</evidence>
<gene>
    <name evidence="8" type="ORF">CYJ47_07840</name>
</gene>
<evidence type="ECO:0000313" key="8">
    <source>
        <dbReference type="EMBL" id="WOT01200.1"/>
    </source>
</evidence>
<protein>
    <submittedName>
        <fullName evidence="8">YihY/virulence factor BrkB family protein</fullName>
    </submittedName>
</protein>
<keyword evidence="5 7" id="KW-0472">Membrane</keyword>
<organism evidence="8 9">
    <name type="scientific">Corynebacterium pyruviciproducens</name>
    <dbReference type="NCBI Taxonomy" id="598660"/>
    <lineage>
        <taxon>Bacteria</taxon>
        <taxon>Bacillati</taxon>
        <taxon>Actinomycetota</taxon>
        <taxon>Actinomycetes</taxon>
        <taxon>Mycobacteriales</taxon>
        <taxon>Corynebacteriaceae</taxon>
        <taxon>Corynebacterium</taxon>
    </lineage>
</organism>
<dbReference type="EMBL" id="CP136958">
    <property type="protein sequence ID" value="WOT01200.1"/>
    <property type="molecule type" value="Genomic_DNA"/>
</dbReference>
<evidence type="ECO:0000256" key="5">
    <source>
        <dbReference type="ARBA" id="ARBA00023136"/>
    </source>
</evidence>
<sequence length="398" mass="43707">MNAGGENTGARVTGGADESRGESTSTRLDYVVPTGESSIHLVPSASGMRHPLDRRNRLRRASWKLVLRRSWNDFISDALMDRAAVLAFFMFLTAAPTVLAAYSIATLIFARNREQVTDLTQEAIGKYVPGEIADEVRSVVEVIVGSAAGGTRALILAVVIGLFSSSAWVRAFSRSANFIYGRVEGRSILSTWVTMWGITVVMVVGAVTIIGASLLRESVVLAVFEPIAHPLGLVDELNFLTSIFLPIWRWIRVPVVLVIALTLVAVLYYFAPNVRPRRFRWLTLGSAVAVCCVGITWWLLGMYLRYFAGASAYGAIGTLIAVIIACWVMNIILVVGVKLDAEVLRAKELQVGYNSERHIQAPSRATVAARKYVHNQSTLEQQARELKRTSSKDESHPE</sequence>
<reference evidence="8" key="1">
    <citation type="submission" date="2017-12" db="EMBL/GenBank/DDBJ databases">
        <authorList>
            <person name="Thomas-White K."/>
            <person name="Wolfe A.J."/>
        </authorList>
    </citation>
    <scope>NUCLEOTIDE SEQUENCE</scope>
    <source>
        <strain evidence="8">UMB0763</strain>
    </source>
</reference>
<feature type="transmembrane region" description="Helical" evidence="7">
    <location>
        <begin position="84"/>
        <end position="110"/>
    </location>
</feature>
<feature type="transmembrane region" description="Helical" evidence="7">
    <location>
        <begin position="281"/>
        <end position="300"/>
    </location>
</feature>
<feature type="transmembrane region" description="Helical" evidence="7">
    <location>
        <begin position="247"/>
        <end position="269"/>
    </location>
</feature>
<keyword evidence="3 7" id="KW-0812">Transmembrane</keyword>
<feature type="transmembrane region" description="Helical" evidence="7">
    <location>
        <begin position="193"/>
        <end position="215"/>
    </location>
</feature>
<reference evidence="8" key="2">
    <citation type="submission" date="2023-10" db="EMBL/GenBank/DDBJ databases">
        <authorList>
            <person name="Choi B."/>
        </authorList>
    </citation>
    <scope>NUCLEOTIDE SEQUENCE</scope>
    <source>
        <strain evidence="8">UMB0763</strain>
    </source>
</reference>
<feature type="transmembrane region" description="Helical" evidence="7">
    <location>
        <begin position="312"/>
        <end position="337"/>
    </location>
</feature>
<dbReference type="Proteomes" id="UP000234560">
    <property type="component" value="Chromosome"/>
</dbReference>
<feature type="region of interest" description="Disordered" evidence="6">
    <location>
        <begin position="1"/>
        <end position="27"/>
    </location>
</feature>
<name>A0AAF0YVC6_9CORY</name>
<evidence type="ECO:0000256" key="3">
    <source>
        <dbReference type="ARBA" id="ARBA00022692"/>
    </source>
</evidence>
<evidence type="ECO:0000256" key="2">
    <source>
        <dbReference type="ARBA" id="ARBA00022475"/>
    </source>
</evidence>